<sequence length="378" mass="42560">MISFLFVFLSIYSALHAYTFSRLYLAFSCKGKRLFALSGFMVMMVASPVLVRLLERADFYASARVLAVISFSWMGFVFLFASLALLVDCSRLLLTVFKAVMSSRSFAYPVSAGRVFAGAFVLSLLIWCYGWFEAGNIQLTHETVQTEKLPAYMERLRLVQISDVHLGLLIGPSRLQVILDKVEEAKPDILVCTGDMVDGHIEDREEILQMLRRVKAPFGKYAVTGNHEYYTGVSSSVSFLEEAGFTVLRGRKKDLPGNVSIVGVDDQVRFRMEPASRNSEEELLRGRDQERFTILLKHRPDVLLSTDGFFDLQMSGHIHQGQIFPFGLITRIFYPQPVGLSSPEQNRLLYVSRGTGTWGPPIRFLSPPEVTVIDIIAQ</sequence>
<dbReference type="InterPro" id="IPR029052">
    <property type="entry name" value="Metallo-depent_PP-like"/>
</dbReference>
<feature type="transmembrane region" description="Helical" evidence="3">
    <location>
        <begin position="106"/>
        <end position="132"/>
    </location>
</feature>
<dbReference type="PANTHER" id="PTHR31302">
    <property type="entry name" value="TRANSMEMBRANE PROTEIN WITH METALLOPHOSPHOESTERASE DOMAIN-RELATED"/>
    <property type="match status" value="1"/>
</dbReference>
<keyword evidence="1" id="KW-0479">Metal-binding</keyword>
<dbReference type="SUPFAM" id="SSF56300">
    <property type="entry name" value="Metallo-dependent phosphatases"/>
    <property type="match status" value="1"/>
</dbReference>
<protein>
    <submittedName>
        <fullName evidence="5">Metallophosphoesterase</fullName>
    </submittedName>
</protein>
<dbReference type="InterPro" id="IPR051158">
    <property type="entry name" value="Metallophosphoesterase_sf"/>
</dbReference>
<dbReference type="AlphaFoldDB" id="A0A8J6TFU9"/>
<dbReference type="Pfam" id="PF00149">
    <property type="entry name" value="Metallophos"/>
    <property type="match status" value="1"/>
</dbReference>
<evidence type="ECO:0000313" key="5">
    <source>
        <dbReference type="EMBL" id="MBC8317825.1"/>
    </source>
</evidence>
<dbReference type="Proteomes" id="UP000614424">
    <property type="component" value="Unassembled WGS sequence"/>
</dbReference>
<keyword evidence="3" id="KW-1133">Transmembrane helix</keyword>
<dbReference type="EMBL" id="JACNJZ010000108">
    <property type="protein sequence ID" value="MBC8317825.1"/>
    <property type="molecule type" value="Genomic_DNA"/>
</dbReference>
<keyword evidence="3" id="KW-0472">Membrane</keyword>
<dbReference type="CDD" id="cd07385">
    <property type="entry name" value="MPP_YkuE_C"/>
    <property type="match status" value="1"/>
</dbReference>
<gene>
    <name evidence="5" type="ORF">H8E41_07945</name>
</gene>
<organism evidence="5 6">
    <name type="scientific">Candidatus Desulfobia pelagia</name>
    <dbReference type="NCBI Taxonomy" id="2841692"/>
    <lineage>
        <taxon>Bacteria</taxon>
        <taxon>Pseudomonadati</taxon>
        <taxon>Thermodesulfobacteriota</taxon>
        <taxon>Desulfobulbia</taxon>
        <taxon>Desulfobulbales</taxon>
        <taxon>Desulfobulbaceae</taxon>
        <taxon>Candidatus Desulfobia</taxon>
    </lineage>
</organism>
<dbReference type="GO" id="GO:0009245">
    <property type="term" value="P:lipid A biosynthetic process"/>
    <property type="evidence" value="ECO:0007669"/>
    <property type="project" value="TreeGrafter"/>
</dbReference>
<dbReference type="GO" id="GO:0008758">
    <property type="term" value="F:UDP-2,3-diacylglucosamine hydrolase activity"/>
    <property type="evidence" value="ECO:0007669"/>
    <property type="project" value="TreeGrafter"/>
</dbReference>
<dbReference type="PANTHER" id="PTHR31302:SF31">
    <property type="entry name" value="PHOSPHODIESTERASE YAEI"/>
    <property type="match status" value="1"/>
</dbReference>
<dbReference type="GO" id="GO:0016020">
    <property type="term" value="C:membrane"/>
    <property type="evidence" value="ECO:0007669"/>
    <property type="project" value="GOC"/>
</dbReference>
<comment type="caution">
    <text evidence="5">The sequence shown here is derived from an EMBL/GenBank/DDBJ whole genome shotgun (WGS) entry which is preliminary data.</text>
</comment>
<feature type="domain" description="Calcineurin-like phosphoesterase" evidence="4">
    <location>
        <begin position="156"/>
        <end position="320"/>
    </location>
</feature>
<keyword evidence="2" id="KW-0378">Hydrolase</keyword>
<evidence type="ECO:0000256" key="2">
    <source>
        <dbReference type="ARBA" id="ARBA00022801"/>
    </source>
</evidence>
<evidence type="ECO:0000256" key="3">
    <source>
        <dbReference type="SAM" id="Phobius"/>
    </source>
</evidence>
<keyword evidence="3" id="KW-0812">Transmembrane</keyword>
<evidence type="ECO:0000313" key="6">
    <source>
        <dbReference type="Proteomes" id="UP000614424"/>
    </source>
</evidence>
<dbReference type="Gene3D" id="3.60.21.10">
    <property type="match status" value="1"/>
</dbReference>
<proteinExistence type="predicted"/>
<reference evidence="5 6" key="1">
    <citation type="submission" date="2020-08" db="EMBL/GenBank/DDBJ databases">
        <title>Bridging the membrane lipid divide: bacteria of the FCB group superphylum have the potential to synthesize archaeal ether lipids.</title>
        <authorList>
            <person name="Villanueva L."/>
            <person name="Von Meijenfeldt F.A.B."/>
            <person name="Westbye A.B."/>
            <person name="Yadav S."/>
            <person name="Hopmans E.C."/>
            <person name="Dutilh B.E."/>
            <person name="Sinninghe Damste J.S."/>
        </authorList>
    </citation>
    <scope>NUCLEOTIDE SEQUENCE [LARGE SCALE GENOMIC DNA]</scope>
    <source>
        <strain evidence="5">NIOZ-UU47</strain>
    </source>
</reference>
<evidence type="ECO:0000256" key="1">
    <source>
        <dbReference type="ARBA" id="ARBA00022723"/>
    </source>
</evidence>
<feature type="transmembrane region" description="Helical" evidence="3">
    <location>
        <begin position="65"/>
        <end position="86"/>
    </location>
</feature>
<feature type="transmembrane region" description="Helical" evidence="3">
    <location>
        <begin position="33"/>
        <end position="53"/>
    </location>
</feature>
<dbReference type="GO" id="GO:0046872">
    <property type="term" value="F:metal ion binding"/>
    <property type="evidence" value="ECO:0007669"/>
    <property type="project" value="UniProtKB-KW"/>
</dbReference>
<name>A0A8J6TFU9_9BACT</name>
<accession>A0A8J6TFU9</accession>
<evidence type="ECO:0000259" key="4">
    <source>
        <dbReference type="Pfam" id="PF00149"/>
    </source>
</evidence>
<dbReference type="InterPro" id="IPR004843">
    <property type="entry name" value="Calcineurin-like_PHP"/>
</dbReference>